<keyword evidence="1" id="KW-0472">Membrane</keyword>
<dbReference type="AlphaFoldDB" id="A0A1N6XV25"/>
<keyword evidence="1" id="KW-0812">Transmembrane</keyword>
<gene>
    <name evidence="2" type="ORF">SAMN05421858_1288</name>
</gene>
<dbReference type="EMBL" id="FTNO01000001">
    <property type="protein sequence ID" value="SIR06232.1"/>
    <property type="molecule type" value="Genomic_DNA"/>
</dbReference>
<accession>A0A1N6XV25</accession>
<evidence type="ECO:0000313" key="2">
    <source>
        <dbReference type="EMBL" id="SIR06232.1"/>
    </source>
</evidence>
<keyword evidence="1" id="KW-1133">Transmembrane helix</keyword>
<reference evidence="3" key="1">
    <citation type="submission" date="2017-01" db="EMBL/GenBank/DDBJ databases">
        <authorList>
            <person name="Varghese N."/>
            <person name="Submissions S."/>
        </authorList>
    </citation>
    <scope>NUCLEOTIDE SEQUENCE [LARGE SCALE GENOMIC DNA]</scope>
    <source>
        <strain evidence="3">CGMCC 1.7737</strain>
    </source>
</reference>
<keyword evidence="3" id="KW-1185">Reference proteome</keyword>
<organism evidence="2 3">
    <name type="scientific">Haladaptatus litoreus</name>
    <dbReference type="NCBI Taxonomy" id="553468"/>
    <lineage>
        <taxon>Archaea</taxon>
        <taxon>Methanobacteriati</taxon>
        <taxon>Methanobacteriota</taxon>
        <taxon>Stenosarchaea group</taxon>
        <taxon>Halobacteria</taxon>
        <taxon>Halobacteriales</taxon>
        <taxon>Haladaptataceae</taxon>
        <taxon>Haladaptatus</taxon>
    </lineage>
</organism>
<feature type="transmembrane region" description="Helical" evidence="1">
    <location>
        <begin position="32"/>
        <end position="50"/>
    </location>
</feature>
<evidence type="ECO:0000256" key="1">
    <source>
        <dbReference type="SAM" id="Phobius"/>
    </source>
</evidence>
<dbReference type="InterPro" id="IPR018688">
    <property type="entry name" value="PpoB2-like"/>
</dbReference>
<protein>
    <submittedName>
        <fullName evidence="2">Predicted metal-binding integral membrane protein</fullName>
    </submittedName>
</protein>
<dbReference type="Pfam" id="PF09948">
    <property type="entry name" value="PpoB2"/>
    <property type="match status" value="1"/>
</dbReference>
<evidence type="ECO:0000313" key="3">
    <source>
        <dbReference type="Proteomes" id="UP000186914"/>
    </source>
</evidence>
<proteinExistence type="predicted"/>
<name>A0A1N6XV25_9EURY</name>
<sequence>MPFFGEMNYFWMVALTTVVTVERLPSTWGREFSIATGVVSLVTGLLVLLFQPSLPISFVM</sequence>
<dbReference type="Proteomes" id="UP000186914">
    <property type="component" value="Unassembled WGS sequence"/>
</dbReference>